<dbReference type="KEGG" id="ccr:CC_1067"/>
<protein>
    <submittedName>
        <fullName evidence="3">Uncharacterized protein</fullName>
    </submittedName>
</protein>
<dbReference type="PATRIC" id="fig|190650.5.peg.1084"/>
<proteinExistence type="predicted"/>
<dbReference type="HOGENOM" id="CLU_2341629_0_0_5"/>
<dbReference type="EnsemblBacteria" id="AAK23051">
    <property type="protein sequence ID" value="AAK23051"/>
    <property type="gene ID" value="CC_1067"/>
</dbReference>
<accession>Q9A9C2</accession>
<sequence length="97" mass="10418">MKLSDTHAGWQGASPRVVTPRRQNAPVRTSGLESSSPHPHRQASDRRAYGGNRKMALLDHHRAPTRQHPAGSALCLALAIAGLAASAVALSWMMNFV</sequence>
<feature type="transmembrane region" description="Helical" evidence="2">
    <location>
        <begin position="70"/>
        <end position="94"/>
    </location>
</feature>
<evidence type="ECO:0000256" key="2">
    <source>
        <dbReference type="SAM" id="Phobius"/>
    </source>
</evidence>
<keyword evidence="2" id="KW-0472">Membrane</keyword>
<dbReference type="BioCyc" id="CAULO:CC1067-MONOMER"/>
<name>Q9A9C2_CAUVC</name>
<evidence type="ECO:0000313" key="4">
    <source>
        <dbReference type="Proteomes" id="UP000001816"/>
    </source>
</evidence>
<gene>
    <name evidence="3" type="ordered locus">CC_1067</name>
</gene>
<dbReference type="PIR" id="G87381">
    <property type="entry name" value="G87381"/>
</dbReference>
<reference evidence="3 4" key="1">
    <citation type="journal article" date="2001" name="Proc. Natl. Acad. Sci. U.S.A.">
        <title>Complete genome sequence of Caulobacter crescentus.</title>
        <authorList>
            <person name="Nierman W.C."/>
            <person name="Feldblyum T.V."/>
            <person name="Laub M.T."/>
            <person name="Paulsen I.T."/>
            <person name="Nelson K.E."/>
            <person name="Eisen J.A."/>
            <person name="Heidelberg J.F."/>
            <person name="Alley M.R."/>
            <person name="Ohta N."/>
            <person name="Maddock J.R."/>
            <person name="Potocka I."/>
            <person name="Nelson W.C."/>
            <person name="Newton A."/>
            <person name="Stephens C."/>
            <person name="Phadke N.D."/>
            <person name="Ely B."/>
            <person name="DeBoy R.T."/>
            <person name="Dodson R.J."/>
            <person name="Durkin A.S."/>
            <person name="Gwinn M.L."/>
            <person name="Haft D.H."/>
            <person name="Kolonay J.F."/>
            <person name="Smit J."/>
            <person name="Craven M.B."/>
            <person name="Khouri H."/>
            <person name="Shetty J."/>
            <person name="Berry K."/>
            <person name="Utterback T."/>
            <person name="Tran K."/>
            <person name="Wolf A."/>
            <person name="Vamathevan J."/>
            <person name="Ermolaeva M."/>
            <person name="White O."/>
            <person name="Salzberg S.L."/>
            <person name="Venter J.C."/>
            <person name="Shapiro L."/>
            <person name="Fraser C.M."/>
        </authorList>
    </citation>
    <scope>NUCLEOTIDE SEQUENCE [LARGE SCALE GENOMIC DNA]</scope>
    <source>
        <strain evidence="4">ATCC 19089 / CB15</strain>
    </source>
</reference>
<evidence type="ECO:0000256" key="1">
    <source>
        <dbReference type="SAM" id="MobiDB-lite"/>
    </source>
</evidence>
<dbReference type="Proteomes" id="UP000001816">
    <property type="component" value="Chromosome"/>
</dbReference>
<keyword evidence="4" id="KW-1185">Reference proteome</keyword>
<organism evidence="3 4">
    <name type="scientific">Caulobacter vibrioides (strain ATCC 19089 / CIP 103742 / CB 15)</name>
    <name type="common">Caulobacter crescentus</name>
    <dbReference type="NCBI Taxonomy" id="190650"/>
    <lineage>
        <taxon>Bacteria</taxon>
        <taxon>Pseudomonadati</taxon>
        <taxon>Pseudomonadota</taxon>
        <taxon>Alphaproteobacteria</taxon>
        <taxon>Caulobacterales</taxon>
        <taxon>Caulobacteraceae</taxon>
        <taxon>Caulobacter</taxon>
    </lineage>
</organism>
<dbReference type="EMBL" id="AE005673">
    <property type="protein sequence ID" value="AAK23051.1"/>
    <property type="molecule type" value="Genomic_DNA"/>
</dbReference>
<keyword evidence="2" id="KW-0812">Transmembrane</keyword>
<dbReference type="AlphaFoldDB" id="Q9A9C2"/>
<feature type="region of interest" description="Disordered" evidence="1">
    <location>
        <begin position="1"/>
        <end position="50"/>
    </location>
</feature>
<evidence type="ECO:0000313" key="3">
    <source>
        <dbReference type="EMBL" id="AAK23051.1"/>
    </source>
</evidence>
<keyword evidence="2" id="KW-1133">Transmembrane helix</keyword>
<dbReference type="SMR" id="Q9A9C2"/>